<keyword evidence="3" id="KW-1185">Reference proteome</keyword>
<dbReference type="EC" id="2.4.1.212" evidence="2"/>
<organism evidence="2 3">
    <name type="scientific">Campylobacter geochelonis</name>
    <dbReference type="NCBI Taxonomy" id="1780362"/>
    <lineage>
        <taxon>Bacteria</taxon>
        <taxon>Pseudomonadati</taxon>
        <taxon>Campylobacterota</taxon>
        <taxon>Epsilonproteobacteria</taxon>
        <taxon>Campylobacterales</taxon>
        <taxon>Campylobacteraceae</taxon>
        <taxon>Campylobacter</taxon>
    </lineage>
</organism>
<evidence type="ECO:0000259" key="1">
    <source>
        <dbReference type="Pfam" id="PF00535"/>
    </source>
</evidence>
<dbReference type="PANTHER" id="PTHR22916:SF3">
    <property type="entry name" value="UDP-GLCNAC:BETAGAL BETA-1,3-N-ACETYLGLUCOSAMINYLTRANSFERASE-LIKE PROTEIN 1"/>
    <property type="match status" value="1"/>
</dbReference>
<dbReference type="Proteomes" id="UP000069632">
    <property type="component" value="Unassembled WGS sequence"/>
</dbReference>
<dbReference type="OrthoDB" id="5291101at2"/>
<keyword evidence="2" id="KW-0808">Transferase</keyword>
<proteinExistence type="predicted"/>
<evidence type="ECO:0000313" key="2">
    <source>
        <dbReference type="EMBL" id="CZE47395.1"/>
    </source>
</evidence>
<dbReference type="AlphaFoldDB" id="A0A128EEN8"/>
<dbReference type="SUPFAM" id="SSF53448">
    <property type="entry name" value="Nucleotide-diphospho-sugar transferases"/>
    <property type="match status" value="1"/>
</dbReference>
<accession>A0A128EEN8</accession>
<dbReference type="PANTHER" id="PTHR22916">
    <property type="entry name" value="GLYCOSYLTRANSFERASE"/>
    <property type="match status" value="1"/>
</dbReference>
<dbReference type="GO" id="GO:0050501">
    <property type="term" value="F:hyaluronan synthase activity"/>
    <property type="evidence" value="ECO:0007669"/>
    <property type="project" value="UniProtKB-EC"/>
</dbReference>
<keyword evidence="2" id="KW-0328">Glycosyltransferase</keyword>
<gene>
    <name evidence="2" type="primary">hyaD</name>
    <name evidence="2" type="ORF">ERS672216_00860</name>
</gene>
<reference evidence="2 3" key="1">
    <citation type="submission" date="2016-02" db="EMBL/GenBank/DDBJ databases">
        <authorList>
            <consortium name="Pathogen Informatics"/>
        </authorList>
    </citation>
    <scope>NUCLEOTIDE SEQUENCE [LARGE SCALE GENOMIC DNA]</scope>
    <source>
        <strain evidence="2 3">RC20</strain>
    </source>
</reference>
<dbReference type="InterPro" id="IPR029044">
    <property type="entry name" value="Nucleotide-diphossugar_trans"/>
</dbReference>
<dbReference type="Pfam" id="PF00535">
    <property type="entry name" value="Glycos_transf_2"/>
    <property type="match status" value="1"/>
</dbReference>
<dbReference type="RefSeq" id="WP_075540141.1">
    <property type="nucleotide sequence ID" value="NZ_CP053844.1"/>
</dbReference>
<sequence>MENLVSMIIPTYNRLELLKKAINSAINQTYKNIEIIVTDDSTNELSYDYCKKLAVSEPRLKYFKNTTHKQSPNGNKNNGFDNANGDFICILDDDDELKSSAIQECFEFLSSGYKTVFADCLCEIDGVISEQISGRNPYKVSGKMSKIDYHCGRINGEYFKLFSREFIDEFRFDENSFGGENELYIRFFEKDVYYHKKPLYIYRILRADSATTNASKYPKNVAYAYLKTVSLTQKIALKHEPKFIAFLYKEAAYYAKIAGDYVLMYRCIFKSLKTKITKEAIIFLFVSFLPKIALFKLSSWRVKIKQRFGI</sequence>
<dbReference type="CDD" id="cd00761">
    <property type="entry name" value="Glyco_tranf_GTA_type"/>
    <property type="match status" value="1"/>
</dbReference>
<feature type="domain" description="Glycosyltransferase 2-like" evidence="1">
    <location>
        <begin position="6"/>
        <end position="134"/>
    </location>
</feature>
<dbReference type="InterPro" id="IPR001173">
    <property type="entry name" value="Glyco_trans_2-like"/>
</dbReference>
<dbReference type="EMBL" id="FIZP01000003">
    <property type="protein sequence ID" value="CZE47395.1"/>
    <property type="molecule type" value="Genomic_DNA"/>
</dbReference>
<name>A0A128EEN8_9BACT</name>
<dbReference type="Gene3D" id="3.90.550.10">
    <property type="entry name" value="Spore Coat Polysaccharide Biosynthesis Protein SpsA, Chain A"/>
    <property type="match status" value="1"/>
</dbReference>
<protein>
    <submittedName>
        <fullName evidence="2">General glycosylation pathway protein</fullName>
        <ecNumber evidence="2">2.4.1.212</ecNumber>
    </submittedName>
</protein>
<evidence type="ECO:0000313" key="3">
    <source>
        <dbReference type="Proteomes" id="UP000069632"/>
    </source>
</evidence>